<organism evidence="2 3">
    <name type="scientific">Bifidobacterium breve MCC 1128</name>
    <dbReference type="NCBI Taxonomy" id="1365965"/>
    <lineage>
        <taxon>Bacteria</taxon>
        <taxon>Bacillati</taxon>
        <taxon>Actinomycetota</taxon>
        <taxon>Actinomycetes</taxon>
        <taxon>Bifidobacteriales</taxon>
        <taxon>Bifidobacteriaceae</taxon>
        <taxon>Bifidobacterium</taxon>
    </lineage>
</organism>
<evidence type="ECO:0000256" key="1">
    <source>
        <dbReference type="SAM" id="Phobius"/>
    </source>
</evidence>
<protein>
    <submittedName>
        <fullName evidence="2">Uncharacterized protein</fullName>
    </submittedName>
</protein>
<accession>A0A0L7B658</accession>
<dbReference type="PATRIC" id="fig|1365965.3.peg.436"/>
<reference evidence="2 3" key="1">
    <citation type="journal article" date="2015" name="Int J Genomics">
        <title>Comparative Genomics Revealed Genetic Diversity and Species/Strain-Level Differences in Carbohydrate Metabolism of Three Probiotic Bifidobacterial Species.</title>
        <authorList>
            <person name="Odamaki T."/>
            <person name="Horigome A."/>
            <person name="Sugahara H."/>
            <person name="Hashikura N."/>
            <person name="Minami J."/>
            <person name="Xiao J.Z."/>
            <person name="Abe F."/>
        </authorList>
    </citation>
    <scope>NUCLEOTIDE SEQUENCE [LARGE SCALE GENOMIC DNA]</scope>
    <source>
        <strain evidence="2 3">MCC 1128</strain>
    </source>
</reference>
<sequence length="64" mass="6840">MNGWLFLGLALWFLLTFIGTITAVTGIGCDDNELVRVLAVFGLAAAITSWAMFIGFCMHMGGAL</sequence>
<evidence type="ECO:0000313" key="3">
    <source>
        <dbReference type="Proteomes" id="UP000037193"/>
    </source>
</evidence>
<dbReference type="Proteomes" id="UP000037193">
    <property type="component" value="Unassembled WGS sequence"/>
</dbReference>
<feature type="transmembrane region" description="Helical" evidence="1">
    <location>
        <begin position="36"/>
        <end position="58"/>
    </location>
</feature>
<gene>
    <name evidence="2" type="ORF">BBM1128_02160</name>
</gene>
<dbReference type="EMBL" id="AVQD01000003">
    <property type="protein sequence ID" value="KOA42990.1"/>
    <property type="molecule type" value="Genomic_DNA"/>
</dbReference>
<keyword evidence="1" id="KW-1133">Transmembrane helix</keyword>
<keyword evidence="1" id="KW-0812">Transmembrane</keyword>
<evidence type="ECO:0000313" key="2">
    <source>
        <dbReference type="EMBL" id="KOA42990.1"/>
    </source>
</evidence>
<proteinExistence type="predicted"/>
<comment type="caution">
    <text evidence="2">The sequence shown here is derived from an EMBL/GenBank/DDBJ whole genome shotgun (WGS) entry which is preliminary data.</text>
</comment>
<name>A0A0L7B658_BIFBR</name>
<keyword evidence="1" id="KW-0472">Membrane</keyword>
<dbReference type="AlphaFoldDB" id="A0A0L7B658"/>